<keyword evidence="1" id="KW-0488">Methylation</keyword>
<evidence type="ECO:0000256" key="3">
    <source>
        <dbReference type="ARBA" id="ARBA00023134"/>
    </source>
</evidence>
<keyword evidence="2" id="KW-0547">Nucleotide-binding</keyword>
<accession>A0A0C2XB69</accession>
<dbReference type="GO" id="GO:0005525">
    <property type="term" value="F:GTP binding"/>
    <property type="evidence" value="ECO:0007669"/>
    <property type="project" value="UniProtKB-KW"/>
</dbReference>
<dbReference type="OrthoDB" id="8830751at2759"/>
<proteinExistence type="predicted"/>
<reference evidence="4 5" key="1">
    <citation type="submission" date="2014-04" db="EMBL/GenBank/DDBJ databases">
        <authorList>
            <consortium name="DOE Joint Genome Institute"/>
            <person name="Kuo A."/>
            <person name="Zuccaro A."/>
            <person name="Kohler A."/>
            <person name="Nagy L.G."/>
            <person name="Floudas D."/>
            <person name="Copeland A."/>
            <person name="Barry K.W."/>
            <person name="Cichocki N."/>
            <person name="Veneault-Fourrey C."/>
            <person name="LaButti K."/>
            <person name="Lindquist E.A."/>
            <person name="Lipzen A."/>
            <person name="Lundell T."/>
            <person name="Morin E."/>
            <person name="Murat C."/>
            <person name="Sun H."/>
            <person name="Tunlid A."/>
            <person name="Henrissat B."/>
            <person name="Grigoriev I.V."/>
            <person name="Hibbett D.S."/>
            <person name="Martin F."/>
            <person name="Nordberg H.P."/>
            <person name="Cantor M.N."/>
            <person name="Hua S.X."/>
        </authorList>
    </citation>
    <scope>NUCLEOTIDE SEQUENCE [LARGE SCALE GENOMIC DNA]</scope>
    <source>
        <strain evidence="4 5">MAFF 305830</strain>
    </source>
</reference>
<dbReference type="AlphaFoldDB" id="A0A0C2XB69"/>
<dbReference type="NCBIfam" id="TIGR00231">
    <property type="entry name" value="small_GTP"/>
    <property type="match status" value="1"/>
</dbReference>
<dbReference type="HOGENOM" id="CLU_041217_21_2_1"/>
<dbReference type="Pfam" id="PF00071">
    <property type="entry name" value="Ras"/>
    <property type="match status" value="1"/>
</dbReference>
<dbReference type="EMBL" id="KN824306">
    <property type="protein sequence ID" value="KIM26432.1"/>
    <property type="molecule type" value="Genomic_DNA"/>
</dbReference>
<dbReference type="Proteomes" id="UP000054097">
    <property type="component" value="Unassembled WGS sequence"/>
</dbReference>
<dbReference type="SMART" id="SM00174">
    <property type="entry name" value="RHO"/>
    <property type="match status" value="1"/>
</dbReference>
<dbReference type="CDD" id="cd00157">
    <property type="entry name" value="Rho"/>
    <property type="match status" value="1"/>
</dbReference>
<reference evidence="5" key="2">
    <citation type="submission" date="2015-01" db="EMBL/GenBank/DDBJ databases">
        <title>Evolutionary Origins and Diversification of the Mycorrhizal Mutualists.</title>
        <authorList>
            <consortium name="DOE Joint Genome Institute"/>
            <consortium name="Mycorrhizal Genomics Consortium"/>
            <person name="Kohler A."/>
            <person name="Kuo A."/>
            <person name="Nagy L.G."/>
            <person name="Floudas D."/>
            <person name="Copeland A."/>
            <person name="Barry K.W."/>
            <person name="Cichocki N."/>
            <person name="Veneault-Fourrey C."/>
            <person name="LaButti K."/>
            <person name="Lindquist E.A."/>
            <person name="Lipzen A."/>
            <person name="Lundell T."/>
            <person name="Morin E."/>
            <person name="Murat C."/>
            <person name="Riley R."/>
            <person name="Ohm R."/>
            <person name="Sun H."/>
            <person name="Tunlid A."/>
            <person name="Henrissat B."/>
            <person name="Grigoriev I.V."/>
            <person name="Hibbett D.S."/>
            <person name="Martin F."/>
        </authorList>
    </citation>
    <scope>NUCLEOTIDE SEQUENCE [LARGE SCALE GENOMIC DNA]</scope>
    <source>
        <strain evidence="5">MAFF 305830</strain>
    </source>
</reference>
<dbReference type="InterPro" id="IPR027417">
    <property type="entry name" value="P-loop_NTPase"/>
</dbReference>
<dbReference type="GO" id="GO:0007264">
    <property type="term" value="P:small GTPase-mediated signal transduction"/>
    <property type="evidence" value="ECO:0007669"/>
    <property type="project" value="InterPro"/>
</dbReference>
<name>A0A0C2XB69_SERVB</name>
<dbReference type="STRING" id="933852.A0A0C2XB69"/>
<dbReference type="PROSITE" id="PS51420">
    <property type="entry name" value="RHO"/>
    <property type="match status" value="1"/>
</dbReference>
<dbReference type="InterPro" id="IPR001806">
    <property type="entry name" value="Small_GTPase"/>
</dbReference>
<organism evidence="4 5">
    <name type="scientific">Serendipita vermifera MAFF 305830</name>
    <dbReference type="NCBI Taxonomy" id="933852"/>
    <lineage>
        <taxon>Eukaryota</taxon>
        <taxon>Fungi</taxon>
        <taxon>Dikarya</taxon>
        <taxon>Basidiomycota</taxon>
        <taxon>Agaricomycotina</taxon>
        <taxon>Agaricomycetes</taxon>
        <taxon>Sebacinales</taxon>
        <taxon>Serendipitaceae</taxon>
        <taxon>Serendipita</taxon>
    </lineage>
</organism>
<dbReference type="PRINTS" id="PR00449">
    <property type="entry name" value="RASTRNSFRMNG"/>
</dbReference>
<keyword evidence="3" id="KW-0342">GTP-binding</keyword>
<evidence type="ECO:0000256" key="1">
    <source>
        <dbReference type="ARBA" id="ARBA00022481"/>
    </source>
</evidence>
<dbReference type="GO" id="GO:0003924">
    <property type="term" value="F:GTPase activity"/>
    <property type="evidence" value="ECO:0007669"/>
    <property type="project" value="InterPro"/>
</dbReference>
<dbReference type="InterPro" id="IPR003578">
    <property type="entry name" value="Small_GTPase_Rho"/>
</dbReference>
<dbReference type="SUPFAM" id="SSF52540">
    <property type="entry name" value="P-loop containing nucleoside triphosphate hydrolases"/>
    <property type="match status" value="1"/>
</dbReference>
<evidence type="ECO:0000313" key="5">
    <source>
        <dbReference type="Proteomes" id="UP000054097"/>
    </source>
</evidence>
<dbReference type="PROSITE" id="PS51419">
    <property type="entry name" value="RAB"/>
    <property type="match status" value="1"/>
</dbReference>
<sequence length="193" mass="21623">MSNHVRKLVVVGDDGVGKTALISVFCNGVVYPDLPMNPNVNEVYIEVDNQSRRYTIWDGSVDWGIEARLRVLLYPSANVFLVCFSLEQPESLDNVIERWMPEIKHFCSPNLPVLLVGCKQDLRDNATSEGVVRNLISYKQGEKFALSINALCYLECSALNGVGVREVFLRAIEAANVDRVHQPSRPRSNCNVI</sequence>
<protein>
    <submittedName>
        <fullName evidence="4">Uncharacterized protein</fullName>
    </submittedName>
</protein>
<evidence type="ECO:0000313" key="4">
    <source>
        <dbReference type="EMBL" id="KIM26432.1"/>
    </source>
</evidence>
<dbReference type="PANTHER" id="PTHR24072">
    <property type="entry name" value="RHO FAMILY GTPASE"/>
    <property type="match status" value="1"/>
</dbReference>
<dbReference type="SMART" id="SM00175">
    <property type="entry name" value="RAB"/>
    <property type="match status" value="1"/>
</dbReference>
<keyword evidence="5" id="KW-1185">Reference proteome</keyword>
<dbReference type="SMART" id="SM00173">
    <property type="entry name" value="RAS"/>
    <property type="match status" value="1"/>
</dbReference>
<evidence type="ECO:0000256" key="2">
    <source>
        <dbReference type="ARBA" id="ARBA00022741"/>
    </source>
</evidence>
<gene>
    <name evidence="4" type="ORF">M408DRAFT_193215</name>
</gene>
<dbReference type="Gene3D" id="3.40.50.300">
    <property type="entry name" value="P-loop containing nucleotide triphosphate hydrolases"/>
    <property type="match status" value="1"/>
</dbReference>
<dbReference type="InterPro" id="IPR005225">
    <property type="entry name" value="Small_GTP-bd"/>
</dbReference>